<evidence type="ECO:0000259" key="14">
    <source>
        <dbReference type="Pfam" id="PF12583"/>
    </source>
</evidence>
<evidence type="ECO:0000256" key="2">
    <source>
        <dbReference type="ARBA" id="ARBA00011073"/>
    </source>
</evidence>
<evidence type="ECO:0000259" key="15">
    <source>
        <dbReference type="Pfam" id="PF21223"/>
    </source>
</evidence>
<feature type="domain" description="Tripeptidyl-peptidase II galactose-binding" evidence="16">
    <location>
        <begin position="728"/>
        <end position="818"/>
    </location>
</feature>
<dbReference type="PANTHER" id="PTHR43806:SF14">
    <property type="entry name" value="TRIPEPTIDYL-PEPTIDASE 2"/>
    <property type="match status" value="1"/>
</dbReference>
<evidence type="ECO:0000256" key="6">
    <source>
        <dbReference type="ARBA" id="ARBA00022670"/>
    </source>
</evidence>
<comment type="catalytic activity">
    <reaction evidence="1">
        <text>Release of an N-terminal tripeptide from a polypeptide.</text>
        <dbReference type="EC" id="3.4.14.10"/>
    </reaction>
</comment>
<dbReference type="Pfam" id="PF12580">
    <property type="entry name" value="TPPII"/>
    <property type="match status" value="1"/>
</dbReference>
<dbReference type="InterPro" id="IPR046939">
    <property type="entry name" value="TPPII_C_sf"/>
</dbReference>
<dbReference type="PROSITE" id="PS00138">
    <property type="entry name" value="SUBTILASE_SER"/>
    <property type="match status" value="1"/>
</dbReference>
<comment type="similarity">
    <text evidence="2 10">Belongs to the peptidase S8 family.</text>
</comment>
<dbReference type="STRING" id="199890.A0A182PSX7"/>
<dbReference type="InterPro" id="IPR050131">
    <property type="entry name" value="Peptidase_S8_subtilisin-like"/>
</dbReference>
<dbReference type="InterPro" id="IPR022229">
    <property type="entry name" value="TPPII_Ig-like-2"/>
</dbReference>
<dbReference type="PROSITE" id="PS51892">
    <property type="entry name" value="SUBTILASE"/>
    <property type="match status" value="1"/>
</dbReference>
<dbReference type="FunFam" id="3.40.50.200:FF:000039">
    <property type="entry name" value="Predicted protein"/>
    <property type="match status" value="1"/>
</dbReference>
<dbReference type="Pfam" id="PF21316">
    <property type="entry name" value="TPPII_GBD"/>
    <property type="match status" value="1"/>
</dbReference>
<dbReference type="InterPro" id="IPR000209">
    <property type="entry name" value="Peptidase_S8/S53_dom"/>
</dbReference>
<dbReference type="Gene3D" id="1.25.40.710">
    <property type="match status" value="1"/>
</dbReference>
<dbReference type="EnsemblMetazoa" id="AEPI010063-RA">
    <property type="protein sequence ID" value="AEPI010063-PA"/>
    <property type="gene ID" value="AEPI010063"/>
</dbReference>
<sequence length="1373" mass="151157">RWLDELCKQNRTAGGHESANAAVGCQTVTSKRQTAANRFGRKKVKTTLAISSISKVNSFTRKEMESVVDVKFPVTSLVPKNETGALSFLRMYPEYDGRDVTIAILDSGVDPRAKGLEQVPSGDVKVIERFDCSGCGDVDTSKTVTASSDGTIVGLSGRKLQLSSTMKTKNVAGAEFRVGLKSVHDLSPSRIRERILSDLKVKSWDDRHKVAVSEAARELSDFEAKNPSTGLSGKDKLAKENLESTLEFLNACDKKFTDLKTSYDCVLFPTKEGWMAVIDTTEKGDLENAVHVLEYTRSHQVVNLDDFLSVSINVHDEGNVLEVVASHGTHVASIASGYHPDDPELNGVAPAAKIVSLTIGDGRLESMETGTALVRAIIKVMELCEAGRKIDVINMSYGEHGHWSNSGRVGELMSELVNRYGVVWVASAGNHGPALCTIGTPPDISQPSCVGVGAYVSPEMMEAEYALHQKLPGNVYTWSSRDPCIDGGFGVTVCAPGAAIASVPQFTMSKAQLMNGTSMSAPHVAGSIGLLISGLKQKSIPYTAFSIKRALWNTATKIDYVDKFAQGNGLLNVGKAFEHLTTYCGLIENKLRFAVTVGNNNAKGIHMRHGVLTKVEDFSVNIEPVIFNEKFADATDKINFNVRLTLIPTESWIQCGNYLDLCYSARKISVKVDPSGLAPGVYRASVKAFDSACPEKGVLFEIPVTVVQPHVVDPKSFEFVRSDLPVQCKPHTIIRDFILVPKYATWAVIEMRSADPNDAVGGKFFLHTQQILPMKFCKAMEMQKILPVNGTTPTVQPFRVEGDHIIEICIAKFWSNFGTLPLPVMHSASGIHRIDLTALTSEEVHPVVSLKTAAMVLKPSETKVSPLTARDVIHPARQIYQILFTYHLHLAKGYEVAFYTPLFSNILYESEFESQFWMVYDANKMMVRCGDAYSYDKYEKLEKGDYTIRLQVRHEKKELLEKLTEANVVVNFKLASNSLPVDVYKSYNHVLSGAKKMTSCFMDAGSCRPIYLAPISNEKLQKASIPPQCSWLEGSITYAKEDIIKKCVSHSFQYILTEGPPAKKSSGAASTATGASTAASNNAPNGNSVVNAATNGAGNTINAPNGAANGNATNGTAAKEGRSKWDEYCEGLRDYQTAQISKLDAENAENLYQTLLKDNPNHLAAHLAMADHFDSTELKQNLPYAFTASFDPSDSSSATLLKVKLLRVIELTSIVVKEIDQNALLAYYGMKVDNRTNAAKIKVQMDKQKQLLLDACQRKFIALCKLKVLQNLYDSQDVSQPDYTEELDQLYGEVGKFIEYTDSKVLLLTIWQAFSLKQHGRMIKYLNKLYEEKLSRDILEEILTVVNEKKWAHVHQQLSKIIVSSNPQGYRLF</sequence>
<dbReference type="FunFam" id="3.40.50.200:FF:000003">
    <property type="entry name" value="Tripeptidyl peptidase 2"/>
    <property type="match status" value="1"/>
</dbReference>
<evidence type="ECO:0000256" key="11">
    <source>
        <dbReference type="SAM" id="MobiDB-lite"/>
    </source>
</evidence>
<protein>
    <recommendedName>
        <fullName evidence="4">Tripeptidyl-peptidase 2</fullName>
        <ecNumber evidence="3">3.4.14.10</ecNumber>
    </recommendedName>
    <alternativeName>
        <fullName evidence="9">Tripeptidyl aminopeptidase</fullName>
    </alternativeName>
</protein>
<dbReference type="InterPro" id="IPR022232">
    <property type="entry name" value="TPPII_C_art"/>
</dbReference>
<dbReference type="PRINTS" id="PR00723">
    <property type="entry name" value="SUBTILISIN"/>
</dbReference>
<dbReference type="GO" id="GO:0005829">
    <property type="term" value="C:cytosol"/>
    <property type="evidence" value="ECO:0007669"/>
    <property type="project" value="TreeGrafter"/>
</dbReference>
<dbReference type="Gene3D" id="6.10.250.3080">
    <property type="match status" value="1"/>
</dbReference>
<feature type="domain" description="Tripeptidyl-peptidase II first Ig-like" evidence="15">
    <location>
        <begin position="591"/>
        <end position="707"/>
    </location>
</feature>
<evidence type="ECO:0000256" key="9">
    <source>
        <dbReference type="ARBA" id="ARBA00032232"/>
    </source>
</evidence>
<dbReference type="PANTHER" id="PTHR43806">
    <property type="entry name" value="PEPTIDASE S8"/>
    <property type="match status" value="1"/>
</dbReference>
<feature type="region of interest" description="Disordered" evidence="11">
    <location>
        <begin position="1061"/>
        <end position="1091"/>
    </location>
</feature>
<feature type="active site" description="Charge relay system" evidence="10">
    <location>
        <position position="327"/>
    </location>
</feature>
<dbReference type="PROSITE" id="PS00137">
    <property type="entry name" value="SUBTILASE_HIS"/>
    <property type="match status" value="1"/>
</dbReference>
<dbReference type="Pfam" id="PF21223">
    <property type="entry name" value="TPPII_Ig-like-1"/>
    <property type="match status" value="1"/>
</dbReference>
<evidence type="ECO:0000313" key="18">
    <source>
        <dbReference type="Proteomes" id="UP000075885"/>
    </source>
</evidence>
<dbReference type="GO" id="GO:0004252">
    <property type="term" value="F:serine-type endopeptidase activity"/>
    <property type="evidence" value="ECO:0007669"/>
    <property type="project" value="UniProtKB-UniRule"/>
</dbReference>
<dbReference type="FunFam" id="2.60.40.3170:FF:000003">
    <property type="entry name" value="tripeptidyl-peptidase 2"/>
    <property type="match status" value="1"/>
</dbReference>
<dbReference type="InterPro" id="IPR046940">
    <property type="entry name" value="TPPII_Ig-like_sf"/>
</dbReference>
<evidence type="ECO:0000256" key="3">
    <source>
        <dbReference type="ARBA" id="ARBA00012462"/>
    </source>
</evidence>
<evidence type="ECO:0000259" key="13">
    <source>
        <dbReference type="Pfam" id="PF12580"/>
    </source>
</evidence>
<name>A0A182PSX7_9DIPT</name>
<keyword evidence="7 10" id="KW-0378">Hydrolase</keyword>
<evidence type="ECO:0000256" key="1">
    <source>
        <dbReference type="ARBA" id="ARBA00001910"/>
    </source>
</evidence>
<accession>A0A182PSX7</accession>
<keyword evidence="6 10" id="KW-0645">Protease</keyword>
<evidence type="ECO:0000259" key="12">
    <source>
        <dbReference type="Pfam" id="PF00082"/>
    </source>
</evidence>
<evidence type="ECO:0000313" key="17">
    <source>
        <dbReference type="EnsemblMetazoa" id="AEPI010063-PA"/>
    </source>
</evidence>
<dbReference type="VEuPathDB" id="VectorBase:AEPI010063"/>
<evidence type="ECO:0000256" key="10">
    <source>
        <dbReference type="PROSITE-ProRule" id="PRU01240"/>
    </source>
</evidence>
<feature type="domain" description="Peptidase S8/S53" evidence="12">
    <location>
        <begin position="97"/>
        <end position="569"/>
    </location>
</feature>
<keyword evidence="5" id="KW-0031">Aminopeptidase</keyword>
<evidence type="ECO:0000256" key="4">
    <source>
        <dbReference type="ARBA" id="ARBA00020244"/>
    </source>
</evidence>
<evidence type="ECO:0000259" key="16">
    <source>
        <dbReference type="Pfam" id="PF21316"/>
    </source>
</evidence>
<feature type="domain" description="Tripeptidyl peptidase II C-terminal" evidence="14">
    <location>
        <begin position="1118"/>
        <end position="1183"/>
    </location>
</feature>
<keyword evidence="18" id="KW-1185">Reference proteome</keyword>
<dbReference type="Gene3D" id="2.60.40.3170">
    <property type="match status" value="1"/>
</dbReference>
<reference evidence="17" key="2">
    <citation type="submission" date="2020-05" db="UniProtKB">
        <authorList>
            <consortium name="EnsemblMetazoa"/>
        </authorList>
    </citation>
    <scope>IDENTIFICATION</scope>
    <source>
        <strain evidence="17">Epiroticus2</strain>
    </source>
</reference>
<keyword evidence="8 10" id="KW-0720">Serine protease</keyword>
<reference evidence="18" key="1">
    <citation type="submission" date="2013-03" db="EMBL/GenBank/DDBJ databases">
        <title>The Genome Sequence of Anopheles epiroticus epiroticus2.</title>
        <authorList>
            <consortium name="The Broad Institute Genomics Platform"/>
            <person name="Neafsey D.E."/>
            <person name="Howell P."/>
            <person name="Walker B."/>
            <person name="Young S.K."/>
            <person name="Zeng Q."/>
            <person name="Gargeya S."/>
            <person name="Fitzgerald M."/>
            <person name="Haas B."/>
            <person name="Abouelleil A."/>
            <person name="Allen A.W."/>
            <person name="Alvarado L."/>
            <person name="Arachchi H.M."/>
            <person name="Berlin A.M."/>
            <person name="Chapman S.B."/>
            <person name="Gainer-Dewar J."/>
            <person name="Goldberg J."/>
            <person name="Griggs A."/>
            <person name="Gujja S."/>
            <person name="Hansen M."/>
            <person name="Howarth C."/>
            <person name="Imamovic A."/>
            <person name="Ireland A."/>
            <person name="Larimer J."/>
            <person name="McCowan C."/>
            <person name="Murphy C."/>
            <person name="Pearson M."/>
            <person name="Poon T.W."/>
            <person name="Priest M."/>
            <person name="Roberts A."/>
            <person name="Saif S."/>
            <person name="Shea T."/>
            <person name="Sisk P."/>
            <person name="Sykes S."/>
            <person name="Wortman J."/>
            <person name="Nusbaum C."/>
            <person name="Birren B."/>
        </authorList>
    </citation>
    <scope>NUCLEOTIDE SEQUENCE [LARGE SCALE GENOMIC DNA]</scope>
    <source>
        <strain evidence="18">Epiroticus2</strain>
    </source>
</reference>
<dbReference type="InterPro" id="IPR015500">
    <property type="entry name" value="Peptidase_S8_subtilisin-rel"/>
</dbReference>
<dbReference type="Proteomes" id="UP000075885">
    <property type="component" value="Unassembled WGS sequence"/>
</dbReference>
<dbReference type="Pfam" id="PF00082">
    <property type="entry name" value="Peptidase_S8"/>
    <property type="match status" value="1"/>
</dbReference>
<evidence type="ECO:0000256" key="5">
    <source>
        <dbReference type="ARBA" id="ARBA00022438"/>
    </source>
</evidence>
<dbReference type="InterPro" id="IPR048383">
    <property type="entry name" value="TPPII_Ig-like-1"/>
</dbReference>
<dbReference type="InterPro" id="IPR022398">
    <property type="entry name" value="Peptidase_S8_His-AS"/>
</dbReference>
<dbReference type="Gene3D" id="3.40.50.200">
    <property type="entry name" value="Peptidase S8/S53 domain"/>
    <property type="match status" value="2"/>
</dbReference>
<dbReference type="GO" id="GO:0004177">
    <property type="term" value="F:aminopeptidase activity"/>
    <property type="evidence" value="ECO:0007669"/>
    <property type="project" value="UniProtKB-KW"/>
</dbReference>
<dbReference type="InterPro" id="IPR048384">
    <property type="entry name" value="TPPII_GBD"/>
</dbReference>
<evidence type="ECO:0000256" key="8">
    <source>
        <dbReference type="ARBA" id="ARBA00022825"/>
    </source>
</evidence>
<dbReference type="InterPro" id="IPR036852">
    <property type="entry name" value="Peptidase_S8/S53_dom_sf"/>
</dbReference>
<dbReference type="SUPFAM" id="SSF52743">
    <property type="entry name" value="Subtilisin-like"/>
    <property type="match status" value="1"/>
</dbReference>
<dbReference type="EC" id="3.4.14.10" evidence="3"/>
<dbReference type="InterPro" id="IPR023828">
    <property type="entry name" value="Peptidase_S8_Ser-AS"/>
</dbReference>
<feature type="active site" description="Charge relay system" evidence="10">
    <location>
        <position position="518"/>
    </location>
</feature>
<proteinExistence type="inferred from homology"/>
<feature type="domain" description="Tripeptidyl peptidase II second Ig-like" evidence="13">
    <location>
        <begin position="838"/>
        <end position="1023"/>
    </location>
</feature>
<organism evidence="17 18">
    <name type="scientific">Anopheles epiroticus</name>
    <dbReference type="NCBI Taxonomy" id="199890"/>
    <lineage>
        <taxon>Eukaryota</taxon>
        <taxon>Metazoa</taxon>
        <taxon>Ecdysozoa</taxon>
        <taxon>Arthropoda</taxon>
        <taxon>Hexapoda</taxon>
        <taxon>Insecta</taxon>
        <taxon>Pterygota</taxon>
        <taxon>Neoptera</taxon>
        <taxon>Endopterygota</taxon>
        <taxon>Diptera</taxon>
        <taxon>Nematocera</taxon>
        <taxon>Culicoidea</taxon>
        <taxon>Culicidae</taxon>
        <taxon>Anophelinae</taxon>
        <taxon>Anopheles</taxon>
    </lineage>
</organism>
<dbReference type="GO" id="GO:0008240">
    <property type="term" value="F:tripeptidyl-peptidase activity"/>
    <property type="evidence" value="ECO:0007669"/>
    <property type="project" value="UniProtKB-EC"/>
</dbReference>
<dbReference type="GO" id="GO:0006508">
    <property type="term" value="P:proteolysis"/>
    <property type="evidence" value="ECO:0007669"/>
    <property type="project" value="UniProtKB-KW"/>
</dbReference>
<evidence type="ECO:0000256" key="7">
    <source>
        <dbReference type="ARBA" id="ARBA00022801"/>
    </source>
</evidence>
<feature type="active site" description="Charge relay system" evidence="10">
    <location>
        <position position="106"/>
    </location>
</feature>
<dbReference type="Pfam" id="PF12583">
    <property type="entry name" value="TPPII_C"/>
    <property type="match status" value="1"/>
</dbReference>